<gene>
    <name evidence="2" type="ORF">ARC20_15460</name>
</gene>
<dbReference type="OrthoDB" id="6053578at2"/>
<sequence length="136" mass="13806">MADGRPGAMLAPTQHALIDAQLRAFVEAIDGVRTAVLATVDGFALVQQPATASGERLAAMTSAMLALAAAVGRELALGDLEVLMLEAGEGKVLMLALPAPGAPLLLMAACDTRSVIGNVLWSAKECGQKILAGLGD</sequence>
<dbReference type="SUPFAM" id="SSF103196">
    <property type="entry name" value="Roadblock/LC7 domain"/>
    <property type="match status" value="1"/>
</dbReference>
<dbReference type="AlphaFoldDB" id="A0A0R0ABL5"/>
<feature type="domain" description="Roadblock/LAMTOR2" evidence="1">
    <location>
        <begin position="19"/>
        <end position="108"/>
    </location>
</feature>
<dbReference type="Proteomes" id="UP000051802">
    <property type="component" value="Unassembled WGS sequence"/>
</dbReference>
<evidence type="ECO:0000313" key="2">
    <source>
        <dbReference type="EMBL" id="KRG38035.1"/>
    </source>
</evidence>
<dbReference type="Gene3D" id="3.30.450.30">
    <property type="entry name" value="Dynein light chain 2a, cytoplasmic"/>
    <property type="match status" value="1"/>
</dbReference>
<organism evidence="2 3">
    <name type="scientific">Stenotrophomonas panacihumi</name>
    <dbReference type="NCBI Taxonomy" id="676599"/>
    <lineage>
        <taxon>Bacteria</taxon>
        <taxon>Pseudomonadati</taxon>
        <taxon>Pseudomonadota</taxon>
        <taxon>Gammaproteobacteria</taxon>
        <taxon>Lysobacterales</taxon>
        <taxon>Lysobacteraceae</taxon>
        <taxon>Stenotrophomonas</taxon>
    </lineage>
</organism>
<comment type="caution">
    <text evidence="2">The sequence shown here is derived from an EMBL/GenBank/DDBJ whole genome shotgun (WGS) entry which is preliminary data.</text>
</comment>
<protein>
    <recommendedName>
        <fullName evidence="1">Roadblock/LAMTOR2 domain-containing protein</fullName>
    </recommendedName>
</protein>
<dbReference type="RefSeq" id="WP_057648898.1">
    <property type="nucleotide sequence ID" value="NZ_LLXU01000126.1"/>
</dbReference>
<dbReference type="STRING" id="676599.ARC20_15460"/>
<evidence type="ECO:0000313" key="3">
    <source>
        <dbReference type="Proteomes" id="UP000051802"/>
    </source>
</evidence>
<dbReference type="InterPro" id="IPR004942">
    <property type="entry name" value="Roadblock/LAMTOR2_dom"/>
</dbReference>
<accession>A0A0R0ABL5</accession>
<dbReference type="SMART" id="SM00960">
    <property type="entry name" value="Robl_LC7"/>
    <property type="match status" value="1"/>
</dbReference>
<keyword evidence="3" id="KW-1185">Reference proteome</keyword>
<proteinExistence type="predicted"/>
<dbReference type="EMBL" id="LLXU01000126">
    <property type="protein sequence ID" value="KRG38035.1"/>
    <property type="molecule type" value="Genomic_DNA"/>
</dbReference>
<reference evidence="2" key="1">
    <citation type="submission" date="2015-10" db="EMBL/GenBank/DDBJ databases">
        <title>Genome sequencing and analysis of members of genus Stenotrophomonas.</title>
        <authorList>
            <person name="Patil P.P."/>
            <person name="Midha S."/>
            <person name="Patil P.B."/>
        </authorList>
    </citation>
    <scope>NUCLEOTIDE SEQUENCE [LARGE SCALE GENOMIC DNA]</scope>
    <source>
        <strain evidence="2">JCM 16536</strain>
    </source>
</reference>
<evidence type="ECO:0000259" key="1">
    <source>
        <dbReference type="SMART" id="SM00960"/>
    </source>
</evidence>
<dbReference type="Pfam" id="PF03259">
    <property type="entry name" value="Robl_LC7"/>
    <property type="match status" value="1"/>
</dbReference>
<name>A0A0R0ABL5_9GAMM</name>